<accession>A0A7D4PVL5</accession>
<dbReference type="KEGG" id="mmab:HQ865_15620"/>
<keyword evidence="3" id="KW-1185">Reference proteome</keyword>
<evidence type="ECO:0000313" key="2">
    <source>
        <dbReference type="EMBL" id="QKJ31123.1"/>
    </source>
</evidence>
<evidence type="ECO:0000313" key="3">
    <source>
        <dbReference type="Proteomes" id="UP000505355"/>
    </source>
</evidence>
<dbReference type="Proteomes" id="UP000505355">
    <property type="component" value="Chromosome"/>
</dbReference>
<dbReference type="Pfam" id="PF14126">
    <property type="entry name" value="DUF4293"/>
    <property type="match status" value="1"/>
</dbReference>
<name>A0A7D4PVL5_9SPHI</name>
<feature type="transmembrane region" description="Helical" evidence="1">
    <location>
        <begin position="122"/>
        <end position="141"/>
    </location>
</feature>
<keyword evidence="1" id="KW-0472">Membrane</keyword>
<dbReference type="EMBL" id="CP054139">
    <property type="protein sequence ID" value="QKJ31123.1"/>
    <property type="molecule type" value="Genomic_DNA"/>
</dbReference>
<reference evidence="2 3" key="1">
    <citation type="submission" date="2020-05" db="EMBL/GenBank/DDBJ databases">
        <title>Mucilaginibacter mali sp. nov.</title>
        <authorList>
            <person name="Kim H.S."/>
            <person name="Lee K.C."/>
            <person name="Suh M.K."/>
            <person name="Kim J.-S."/>
            <person name="Han K.-I."/>
            <person name="Eom M.K."/>
            <person name="Shin Y.K."/>
            <person name="Lee J.-S."/>
        </authorList>
    </citation>
    <scope>NUCLEOTIDE SEQUENCE [LARGE SCALE GENOMIC DNA]</scope>
    <source>
        <strain evidence="2 3">G2-14</strain>
    </source>
</reference>
<feature type="transmembrane region" description="Helical" evidence="1">
    <location>
        <begin position="7"/>
        <end position="26"/>
    </location>
</feature>
<feature type="transmembrane region" description="Helical" evidence="1">
    <location>
        <begin position="57"/>
        <end position="78"/>
    </location>
</feature>
<keyword evidence="1" id="KW-1133">Transmembrane helix</keyword>
<dbReference type="InterPro" id="IPR025635">
    <property type="entry name" value="DUF4293"/>
</dbReference>
<dbReference type="RefSeq" id="WP_173415790.1">
    <property type="nucleotide sequence ID" value="NZ_CP054139.1"/>
</dbReference>
<sequence length="155" mass="17096">MLQRVQSIYLLFAALVIFALFLFPVAHNVYINGVPSTIKVTGIYHDVNGAQQQTTTFTALSIVTAIVGLIPLALIFMYKNRKQQIVFCYMAVLLTIGYSFWVSQAIQSATGGFTMGTSNFGIGVFMSSLSIVLMLFAVKAIQKDEKLVKSADRLR</sequence>
<gene>
    <name evidence="2" type="ORF">HQ865_15620</name>
</gene>
<evidence type="ECO:0000256" key="1">
    <source>
        <dbReference type="SAM" id="Phobius"/>
    </source>
</evidence>
<feature type="transmembrane region" description="Helical" evidence="1">
    <location>
        <begin position="85"/>
        <end position="102"/>
    </location>
</feature>
<proteinExistence type="predicted"/>
<dbReference type="AlphaFoldDB" id="A0A7D4PVL5"/>
<organism evidence="2 3">
    <name type="scientific">Mucilaginibacter mali</name>
    <dbReference type="NCBI Taxonomy" id="2740462"/>
    <lineage>
        <taxon>Bacteria</taxon>
        <taxon>Pseudomonadati</taxon>
        <taxon>Bacteroidota</taxon>
        <taxon>Sphingobacteriia</taxon>
        <taxon>Sphingobacteriales</taxon>
        <taxon>Sphingobacteriaceae</taxon>
        <taxon>Mucilaginibacter</taxon>
    </lineage>
</organism>
<protein>
    <submittedName>
        <fullName evidence="2">DUF4293 domain-containing protein</fullName>
    </submittedName>
</protein>
<keyword evidence="1" id="KW-0812">Transmembrane</keyword>